<accession>A0AAU9S0E7</accession>
<dbReference type="AlphaFoldDB" id="A0AAU9S0E7"/>
<dbReference type="Proteomes" id="UP000836841">
    <property type="component" value="Chromosome 3"/>
</dbReference>
<evidence type="ECO:0000313" key="1">
    <source>
        <dbReference type="EMBL" id="CAH2052042.1"/>
    </source>
</evidence>
<organism evidence="1 2">
    <name type="scientific">Thlaspi arvense</name>
    <name type="common">Field penny-cress</name>
    <dbReference type="NCBI Taxonomy" id="13288"/>
    <lineage>
        <taxon>Eukaryota</taxon>
        <taxon>Viridiplantae</taxon>
        <taxon>Streptophyta</taxon>
        <taxon>Embryophyta</taxon>
        <taxon>Tracheophyta</taxon>
        <taxon>Spermatophyta</taxon>
        <taxon>Magnoliopsida</taxon>
        <taxon>eudicotyledons</taxon>
        <taxon>Gunneridae</taxon>
        <taxon>Pentapetalae</taxon>
        <taxon>rosids</taxon>
        <taxon>malvids</taxon>
        <taxon>Brassicales</taxon>
        <taxon>Brassicaceae</taxon>
        <taxon>Thlaspideae</taxon>
        <taxon>Thlaspi</taxon>
    </lineage>
</organism>
<name>A0AAU9S0E7_THLAR</name>
<sequence>EIEDVLKEKLIRDYEQRPAVVMATSSLGDQGGVARMSQGRKKWNQREDFIARINHMEACRPSSYGKQVNNVSGKAGLDRGRDARRQGLLGRKEITKTGAWLSGATPLTWFPCRVNSFFQFCKTAVAVIESAYKLALTSKPAHNRIYY</sequence>
<dbReference type="EMBL" id="OU466859">
    <property type="protein sequence ID" value="CAH2052042.1"/>
    <property type="molecule type" value="Genomic_DNA"/>
</dbReference>
<proteinExistence type="predicted"/>
<feature type="non-terminal residue" evidence="1">
    <location>
        <position position="147"/>
    </location>
</feature>
<keyword evidence="2" id="KW-1185">Reference proteome</keyword>
<gene>
    <name evidence="1" type="ORF">TAV2_LOCUS9447</name>
</gene>
<protein>
    <submittedName>
        <fullName evidence="1">Uncharacterized protein</fullName>
    </submittedName>
</protein>
<reference evidence="1 2" key="1">
    <citation type="submission" date="2022-03" db="EMBL/GenBank/DDBJ databases">
        <authorList>
            <person name="Nunn A."/>
            <person name="Chopra R."/>
            <person name="Nunn A."/>
            <person name="Contreras Garrido A."/>
        </authorList>
    </citation>
    <scope>NUCLEOTIDE SEQUENCE [LARGE SCALE GENOMIC DNA]</scope>
</reference>
<evidence type="ECO:0000313" key="2">
    <source>
        <dbReference type="Proteomes" id="UP000836841"/>
    </source>
</evidence>